<dbReference type="AlphaFoldDB" id="A0A1M6GII3"/>
<name>A0A1M6GII3_9FLAO</name>
<keyword evidence="3" id="KW-1185">Reference proteome</keyword>
<dbReference type="STRING" id="579105.SAMN04488096_10856"/>
<dbReference type="InterPro" id="IPR025567">
    <property type="entry name" value="DUF4332"/>
</dbReference>
<dbReference type="Pfam" id="PF14229">
    <property type="entry name" value="DUF4332"/>
    <property type="match status" value="1"/>
</dbReference>
<protein>
    <recommendedName>
        <fullName evidence="1">DUF4332 domain-containing protein</fullName>
    </recommendedName>
</protein>
<dbReference type="Gene3D" id="1.10.150.20">
    <property type="entry name" value="5' to 3' exonuclease, C-terminal subdomain"/>
    <property type="match status" value="2"/>
</dbReference>
<feature type="domain" description="DUF4332" evidence="1">
    <location>
        <begin position="9"/>
        <end position="128"/>
    </location>
</feature>
<evidence type="ECO:0000259" key="1">
    <source>
        <dbReference type="Pfam" id="PF14229"/>
    </source>
</evidence>
<dbReference type="EMBL" id="FQYY01000008">
    <property type="protein sequence ID" value="SHJ09733.1"/>
    <property type="molecule type" value="Genomic_DNA"/>
</dbReference>
<gene>
    <name evidence="2" type="ORF">SAMN04488096_10856</name>
</gene>
<evidence type="ECO:0000313" key="3">
    <source>
        <dbReference type="Proteomes" id="UP000184225"/>
    </source>
</evidence>
<proteinExistence type="predicted"/>
<organism evidence="2 3">
    <name type="scientific">Mesonia phycicola</name>
    <dbReference type="NCBI Taxonomy" id="579105"/>
    <lineage>
        <taxon>Bacteria</taxon>
        <taxon>Pseudomonadati</taxon>
        <taxon>Bacteroidota</taxon>
        <taxon>Flavobacteriia</taxon>
        <taxon>Flavobacteriales</taxon>
        <taxon>Flavobacteriaceae</taxon>
        <taxon>Mesonia</taxon>
    </lineage>
</organism>
<reference evidence="2 3" key="1">
    <citation type="submission" date="2016-11" db="EMBL/GenBank/DDBJ databases">
        <authorList>
            <person name="Jaros S."/>
            <person name="Januszkiewicz K."/>
            <person name="Wedrychowicz H."/>
        </authorList>
    </citation>
    <scope>NUCLEOTIDE SEQUENCE [LARGE SCALE GENOMIC DNA]</scope>
    <source>
        <strain evidence="2 3">DSM 21425</strain>
    </source>
</reference>
<dbReference type="OrthoDB" id="9794786at2"/>
<evidence type="ECO:0000313" key="2">
    <source>
        <dbReference type="EMBL" id="SHJ09733.1"/>
    </source>
</evidence>
<sequence>MAYKIETIESIGPVTAGKLEKAGVTTTEGLLEKAASKSGRKTVAEESGISEGKILDFVNMADMMRIKGVGGEFAELLKASGVDTVKELRNRNAENLFEKMTSVNEEKKLTRRVPSASQLQNFIDIAKETEPMVTY</sequence>
<dbReference type="RefSeq" id="WP_073152473.1">
    <property type="nucleotide sequence ID" value="NZ_FQYY01000008.1"/>
</dbReference>
<accession>A0A1M6GII3</accession>
<dbReference type="Proteomes" id="UP000184225">
    <property type="component" value="Unassembled WGS sequence"/>
</dbReference>